<evidence type="ECO:0000256" key="1">
    <source>
        <dbReference type="ARBA" id="ARBA00010641"/>
    </source>
</evidence>
<feature type="compositionally biased region" description="Low complexity" evidence="5">
    <location>
        <begin position="74"/>
        <end position="85"/>
    </location>
</feature>
<dbReference type="SUPFAM" id="SSF88659">
    <property type="entry name" value="Sigma3 and sigma4 domains of RNA polymerase sigma factors"/>
    <property type="match status" value="1"/>
</dbReference>
<dbReference type="EMBL" id="VYKI01000018">
    <property type="protein sequence ID" value="KAA8996070.1"/>
    <property type="molecule type" value="Genomic_DNA"/>
</dbReference>
<feature type="compositionally biased region" description="Basic and acidic residues" evidence="5">
    <location>
        <begin position="56"/>
        <end position="70"/>
    </location>
</feature>
<keyword evidence="4" id="KW-0804">Transcription</keyword>
<dbReference type="Gene3D" id="1.10.10.10">
    <property type="entry name" value="Winged helix-like DNA-binding domain superfamily/Winged helix DNA-binding domain"/>
    <property type="match status" value="1"/>
</dbReference>
<proteinExistence type="inferred from homology"/>
<dbReference type="InterPro" id="IPR013325">
    <property type="entry name" value="RNA_pol_sigma_r2"/>
</dbReference>
<feature type="domain" description="RNA polymerase sigma factor 70 region 4 type 2" evidence="7">
    <location>
        <begin position="88"/>
        <end position="137"/>
    </location>
</feature>
<dbReference type="Pfam" id="PF04542">
    <property type="entry name" value="Sigma70_r2"/>
    <property type="match status" value="1"/>
</dbReference>
<accession>A0ABQ6SYR2</accession>
<comment type="caution">
    <text evidence="8">The sequence shown here is derived from an EMBL/GenBank/DDBJ whole genome shotgun (WGS) entry which is preliminary data.</text>
</comment>
<gene>
    <name evidence="8" type="ORF">FJU31_13735</name>
</gene>
<evidence type="ECO:0000259" key="7">
    <source>
        <dbReference type="Pfam" id="PF08281"/>
    </source>
</evidence>
<evidence type="ECO:0000259" key="6">
    <source>
        <dbReference type="Pfam" id="PF04542"/>
    </source>
</evidence>
<comment type="similarity">
    <text evidence="1">Belongs to the sigma-70 factor family. ECF subfamily.</text>
</comment>
<dbReference type="PANTHER" id="PTHR43133:SF45">
    <property type="entry name" value="RNA POLYMERASE ECF-TYPE SIGMA FACTOR"/>
    <property type="match status" value="1"/>
</dbReference>
<reference evidence="8 9" key="1">
    <citation type="journal article" date="2020" name="Antonie Van Leeuwenhoek">
        <title>Stenotrophomonas cyclobalanopsidis sp. nov., isolated from the leaf spot disease of Cyclobalanopsis patelliformis.</title>
        <authorList>
            <person name="Bian D.R."/>
            <person name="Xue H."/>
            <person name="Piao C.G."/>
            <person name="Li Y."/>
        </authorList>
    </citation>
    <scope>NUCLEOTIDE SEQUENCE [LARGE SCALE GENOMIC DNA]</scope>
    <source>
        <strain evidence="8 9">TPQG1-4</strain>
    </source>
</reference>
<dbReference type="SUPFAM" id="SSF88946">
    <property type="entry name" value="Sigma2 domain of RNA polymerase sigma factors"/>
    <property type="match status" value="1"/>
</dbReference>
<keyword evidence="9" id="KW-1185">Reference proteome</keyword>
<dbReference type="InterPro" id="IPR014284">
    <property type="entry name" value="RNA_pol_sigma-70_dom"/>
</dbReference>
<dbReference type="InterPro" id="IPR039425">
    <property type="entry name" value="RNA_pol_sigma-70-like"/>
</dbReference>
<dbReference type="InterPro" id="IPR013249">
    <property type="entry name" value="RNA_pol_sigma70_r4_t2"/>
</dbReference>
<keyword evidence="3" id="KW-0731">Sigma factor</keyword>
<keyword evidence="2" id="KW-0805">Transcription regulation</keyword>
<evidence type="ECO:0000256" key="2">
    <source>
        <dbReference type="ARBA" id="ARBA00023015"/>
    </source>
</evidence>
<sequence length="145" mass="16278">MASGYAREPARRDDLLQEISIALWQALPRWRGEEGTLRAFIARVAHNRAMDALASEQRHRGSALDDHLPDPDADPQQQAARAQQQGTLLRAVQQLPLGLRQVVLLALEGFSQREIGQALALEENTVAQRLSRARRQLRERMGGTR</sequence>
<dbReference type="InterPro" id="IPR013324">
    <property type="entry name" value="RNA_pol_sigma_r3/r4-like"/>
</dbReference>
<dbReference type="InterPro" id="IPR007627">
    <property type="entry name" value="RNA_pol_sigma70_r2"/>
</dbReference>
<evidence type="ECO:0000256" key="3">
    <source>
        <dbReference type="ARBA" id="ARBA00023082"/>
    </source>
</evidence>
<evidence type="ECO:0000256" key="5">
    <source>
        <dbReference type="SAM" id="MobiDB-lite"/>
    </source>
</evidence>
<dbReference type="PANTHER" id="PTHR43133">
    <property type="entry name" value="RNA POLYMERASE ECF-TYPE SIGMA FACTO"/>
    <property type="match status" value="1"/>
</dbReference>
<evidence type="ECO:0000256" key="4">
    <source>
        <dbReference type="ARBA" id="ARBA00023163"/>
    </source>
</evidence>
<feature type="domain" description="RNA polymerase sigma-70 region 2" evidence="6">
    <location>
        <begin position="2"/>
        <end position="58"/>
    </location>
</feature>
<dbReference type="InterPro" id="IPR036388">
    <property type="entry name" value="WH-like_DNA-bd_sf"/>
</dbReference>
<evidence type="ECO:0000313" key="9">
    <source>
        <dbReference type="Proteomes" id="UP000326367"/>
    </source>
</evidence>
<organism evidence="8 9">
    <name type="scientific">Stenotrophomonas cyclobalanopsidis</name>
    <dbReference type="NCBI Taxonomy" id="2771362"/>
    <lineage>
        <taxon>Bacteria</taxon>
        <taxon>Pseudomonadati</taxon>
        <taxon>Pseudomonadota</taxon>
        <taxon>Gammaproteobacteria</taxon>
        <taxon>Lysobacterales</taxon>
        <taxon>Lysobacteraceae</taxon>
        <taxon>Stenotrophomonas</taxon>
    </lineage>
</organism>
<dbReference type="CDD" id="cd06171">
    <property type="entry name" value="Sigma70_r4"/>
    <property type="match status" value="1"/>
</dbReference>
<dbReference type="Gene3D" id="1.10.1740.10">
    <property type="match status" value="1"/>
</dbReference>
<evidence type="ECO:0000313" key="8">
    <source>
        <dbReference type="EMBL" id="KAA8996070.1"/>
    </source>
</evidence>
<dbReference type="Proteomes" id="UP000326367">
    <property type="component" value="Unassembled WGS sequence"/>
</dbReference>
<dbReference type="Pfam" id="PF08281">
    <property type="entry name" value="Sigma70_r4_2"/>
    <property type="match status" value="1"/>
</dbReference>
<feature type="region of interest" description="Disordered" evidence="5">
    <location>
        <begin position="54"/>
        <end position="85"/>
    </location>
</feature>
<dbReference type="NCBIfam" id="TIGR02937">
    <property type="entry name" value="sigma70-ECF"/>
    <property type="match status" value="1"/>
</dbReference>
<protein>
    <submittedName>
        <fullName evidence="8">Sigma-70 family RNA polymerase sigma factor</fullName>
    </submittedName>
</protein>
<name>A0ABQ6SYR2_9GAMM</name>